<dbReference type="InterPro" id="IPR009311">
    <property type="entry name" value="IFI6/IFI27-like"/>
</dbReference>
<dbReference type="AlphaFoldDB" id="A0A814PVP7"/>
<comment type="subcellular location">
    <subcellularLocation>
        <location evidence="1">Membrane</location>
        <topology evidence="1">Multi-pass membrane protein</topology>
    </subcellularLocation>
</comment>
<comment type="caution">
    <text evidence="7">The sequence shown here is derived from an EMBL/GenBank/DDBJ whole genome shotgun (WGS) entry which is preliminary data.</text>
</comment>
<comment type="similarity">
    <text evidence="2">Belongs to the IFI6/IFI27 family.</text>
</comment>
<dbReference type="Proteomes" id="UP000663829">
    <property type="component" value="Unassembled WGS sequence"/>
</dbReference>
<dbReference type="GO" id="GO:0016020">
    <property type="term" value="C:membrane"/>
    <property type="evidence" value="ECO:0007669"/>
    <property type="project" value="UniProtKB-SubCell"/>
</dbReference>
<evidence type="ECO:0000313" key="7">
    <source>
        <dbReference type="EMBL" id="CAF1111066.1"/>
    </source>
</evidence>
<dbReference type="Proteomes" id="UP000681722">
    <property type="component" value="Unassembled WGS sequence"/>
</dbReference>
<keyword evidence="3" id="KW-0812">Transmembrane</keyword>
<dbReference type="PANTHER" id="PTHR16932">
    <property type="entry name" value="INTERFERON ALPHA-INDUCIBLE PROTEIN 27"/>
    <property type="match status" value="1"/>
</dbReference>
<feature type="compositionally biased region" description="Acidic residues" evidence="6">
    <location>
        <begin position="159"/>
        <end position="170"/>
    </location>
</feature>
<evidence type="ECO:0000256" key="4">
    <source>
        <dbReference type="ARBA" id="ARBA00022989"/>
    </source>
</evidence>
<evidence type="ECO:0000256" key="3">
    <source>
        <dbReference type="ARBA" id="ARBA00022692"/>
    </source>
</evidence>
<organism evidence="7 9">
    <name type="scientific">Didymodactylos carnosus</name>
    <dbReference type="NCBI Taxonomy" id="1234261"/>
    <lineage>
        <taxon>Eukaryota</taxon>
        <taxon>Metazoa</taxon>
        <taxon>Spiralia</taxon>
        <taxon>Gnathifera</taxon>
        <taxon>Rotifera</taxon>
        <taxon>Eurotatoria</taxon>
        <taxon>Bdelloidea</taxon>
        <taxon>Philodinida</taxon>
        <taxon>Philodinidae</taxon>
        <taxon>Didymodactylos</taxon>
    </lineage>
</organism>
<dbReference type="Gene3D" id="6.10.110.10">
    <property type="match status" value="1"/>
</dbReference>
<keyword evidence="5" id="KW-0472">Membrane</keyword>
<dbReference type="EMBL" id="CAJOBC010005775">
    <property type="protein sequence ID" value="CAF3875494.1"/>
    <property type="molecule type" value="Genomic_DNA"/>
</dbReference>
<proteinExistence type="inferred from homology"/>
<evidence type="ECO:0000313" key="8">
    <source>
        <dbReference type="EMBL" id="CAF3875494.1"/>
    </source>
</evidence>
<dbReference type="EMBL" id="CAJNOQ010005774">
    <property type="protein sequence ID" value="CAF1111066.1"/>
    <property type="molecule type" value="Genomic_DNA"/>
</dbReference>
<dbReference type="OrthoDB" id="10061360at2759"/>
<evidence type="ECO:0000256" key="6">
    <source>
        <dbReference type="SAM" id="MobiDB-lite"/>
    </source>
</evidence>
<evidence type="ECO:0000256" key="5">
    <source>
        <dbReference type="ARBA" id="ARBA00023136"/>
    </source>
</evidence>
<name>A0A814PVP7_9BILA</name>
<dbReference type="PANTHER" id="PTHR16932:SF18">
    <property type="entry name" value="INTERFERON, ALPHA-INDUCIBLE PROTEIN 27-LIKE 2"/>
    <property type="match status" value="1"/>
</dbReference>
<keyword evidence="4" id="KW-1133">Transmembrane helix</keyword>
<evidence type="ECO:0000256" key="2">
    <source>
        <dbReference type="ARBA" id="ARBA00007262"/>
    </source>
</evidence>
<accession>A0A814PVP7</accession>
<feature type="region of interest" description="Disordered" evidence="6">
    <location>
        <begin position="216"/>
        <end position="237"/>
    </location>
</feature>
<dbReference type="Pfam" id="PF06140">
    <property type="entry name" value="Ifi-6-16"/>
    <property type="match status" value="1"/>
</dbReference>
<evidence type="ECO:0000256" key="1">
    <source>
        <dbReference type="ARBA" id="ARBA00004141"/>
    </source>
</evidence>
<gene>
    <name evidence="7" type="ORF">GPM918_LOCUS19235</name>
    <name evidence="8" type="ORF">SRO942_LOCUS19234</name>
</gene>
<sequence length="237" mass="23230">MASWSMNENMLSQIFDTGKNLTSSMVNQSKKVGNIIKTAASSAGTKWEKSSPVTKACIIGSATAVVAPLAIIPAIGIVGFTSAGVAAGSLAASMQTATTVSGSVFALCQSAGAVGAVATSTSVGVGLAAGATAGGVTAAVCEKKRPSQNNDENGQAKAEEEEDAQGDCDESLSQPLCPALYQSAGAVGTVATSTSVGVGLAAGATAGGVTAAVCEKKRPSQNNDENGHAGAEEEEDA</sequence>
<reference evidence="7" key="1">
    <citation type="submission" date="2021-02" db="EMBL/GenBank/DDBJ databases">
        <authorList>
            <person name="Nowell W R."/>
        </authorList>
    </citation>
    <scope>NUCLEOTIDE SEQUENCE</scope>
</reference>
<evidence type="ECO:0000313" key="9">
    <source>
        <dbReference type="Proteomes" id="UP000663829"/>
    </source>
</evidence>
<protein>
    <submittedName>
        <fullName evidence="7">Uncharacterized protein</fullName>
    </submittedName>
</protein>
<feature type="region of interest" description="Disordered" evidence="6">
    <location>
        <begin position="143"/>
        <end position="171"/>
    </location>
</feature>
<dbReference type="InterPro" id="IPR038213">
    <property type="entry name" value="IFI6/IFI27-like_sf"/>
</dbReference>
<keyword evidence="9" id="KW-1185">Reference proteome</keyword>